<dbReference type="Proteomes" id="UP000054007">
    <property type="component" value="Unassembled WGS sequence"/>
</dbReference>
<feature type="region of interest" description="Disordered" evidence="1">
    <location>
        <begin position="1"/>
        <end position="107"/>
    </location>
</feature>
<reference evidence="2 3" key="1">
    <citation type="journal article" date="2015" name="Fungal Genet. Biol.">
        <title>Evolution of novel wood decay mechanisms in Agaricales revealed by the genome sequences of Fistulina hepatica and Cylindrobasidium torrendii.</title>
        <authorList>
            <person name="Floudas D."/>
            <person name="Held B.W."/>
            <person name="Riley R."/>
            <person name="Nagy L.G."/>
            <person name="Koehler G."/>
            <person name="Ransdell A.S."/>
            <person name="Younus H."/>
            <person name="Chow J."/>
            <person name="Chiniquy J."/>
            <person name="Lipzen A."/>
            <person name="Tritt A."/>
            <person name="Sun H."/>
            <person name="Haridas S."/>
            <person name="LaButti K."/>
            <person name="Ohm R.A."/>
            <person name="Kues U."/>
            <person name="Blanchette R.A."/>
            <person name="Grigoriev I.V."/>
            <person name="Minto R.E."/>
            <person name="Hibbett D.S."/>
        </authorList>
    </citation>
    <scope>NUCLEOTIDE SEQUENCE [LARGE SCALE GENOMIC DNA]</scope>
    <source>
        <strain evidence="2 3">FP15055 ss-10</strain>
    </source>
</reference>
<feature type="compositionally biased region" description="Basic residues" evidence="1">
    <location>
        <begin position="27"/>
        <end position="36"/>
    </location>
</feature>
<evidence type="ECO:0000313" key="3">
    <source>
        <dbReference type="Proteomes" id="UP000054007"/>
    </source>
</evidence>
<dbReference type="EMBL" id="KN881464">
    <property type="protein sequence ID" value="KIY60603.1"/>
    <property type="molecule type" value="Genomic_DNA"/>
</dbReference>
<keyword evidence="3" id="KW-1185">Reference proteome</keyword>
<feature type="compositionally biased region" description="Basic residues" evidence="1">
    <location>
        <begin position="66"/>
        <end position="75"/>
    </location>
</feature>
<organism evidence="2 3">
    <name type="scientific">Cylindrobasidium torrendii FP15055 ss-10</name>
    <dbReference type="NCBI Taxonomy" id="1314674"/>
    <lineage>
        <taxon>Eukaryota</taxon>
        <taxon>Fungi</taxon>
        <taxon>Dikarya</taxon>
        <taxon>Basidiomycota</taxon>
        <taxon>Agaricomycotina</taxon>
        <taxon>Agaricomycetes</taxon>
        <taxon>Agaricomycetidae</taxon>
        <taxon>Agaricales</taxon>
        <taxon>Marasmiineae</taxon>
        <taxon>Physalacriaceae</taxon>
        <taxon>Cylindrobasidium</taxon>
    </lineage>
</organism>
<evidence type="ECO:0000256" key="1">
    <source>
        <dbReference type="SAM" id="MobiDB-lite"/>
    </source>
</evidence>
<feature type="compositionally biased region" description="Basic and acidic residues" evidence="1">
    <location>
        <begin position="1"/>
        <end position="12"/>
    </location>
</feature>
<accession>A0A0D7AQG4</accession>
<name>A0A0D7AQG4_9AGAR</name>
<proteinExistence type="predicted"/>
<sequence>RAASYDAHDGHAHGHVAGASDADGHVTGRRRQRPRRQTTTTPGFDAHSRVASAHANDDDGHVTGTRQRRRPRHQRTTTEMATSPADATRPATSPVDTTRRRSTTRHREVLGLGVVGHSVHDI</sequence>
<evidence type="ECO:0000313" key="2">
    <source>
        <dbReference type="EMBL" id="KIY60603.1"/>
    </source>
</evidence>
<protein>
    <submittedName>
        <fullName evidence="2">Uncharacterized protein</fullName>
    </submittedName>
</protein>
<gene>
    <name evidence="2" type="ORF">CYLTODRAFT_460636</name>
</gene>
<dbReference type="AlphaFoldDB" id="A0A0D7AQG4"/>
<feature type="non-terminal residue" evidence="2">
    <location>
        <position position="1"/>
    </location>
</feature>